<dbReference type="PROSITE" id="PS00041">
    <property type="entry name" value="HTH_ARAC_FAMILY_1"/>
    <property type="match status" value="1"/>
</dbReference>
<reference evidence="5" key="1">
    <citation type="submission" date="2018-10" db="EMBL/GenBank/DDBJ databases">
        <title>Schaedlerella arabinophila gen. nov. sp. nov., isolated from the mouse intestinal tract and comparative analysis with the genome of the closely related altered Schaedler flora strain ASF502.</title>
        <authorList>
            <person name="Miyake S."/>
            <person name="Soh M."/>
            <person name="Seedorf H."/>
        </authorList>
    </citation>
    <scope>NUCLEOTIDE SEQUENCE [LARGE SCALE GENOMIC DNA]</scope>
    <source>
        <strain evidence="5">DSM 106076</strain>
    </source>
</reference>
<feature type="domain" description="HTH araC/xylS-type" evidence="4">
    <location>
        <begin position="314"/>
        <end position="412"/>
    </location>
</feature>
<dbReference type="Proteomes" id="UP000274920">
    <property type="component" value="Unassembled WGS sequence"/>
</dbReference>
<gene>
    <name evidence="5" type="ORF">EBB54_11120</name>
</gene>
<evidence type="ECO:0000259" key="4">
    <source>
        <dbReference type="PROSITE" id="PS01124"/>
    </source>
</evidence>
<dbReference type="GO" id="GO:0003700">
    <property type="term" value="F:DNA-binding transcription factor activity"/>
    <property type="evidence" value="ECO:0007669"/>
    <property type="project" value="InterPro"/>
</dbReference>
<keyword evidence="6" id="KW-1185">Reference proteome</keyword>
<dbReference type="InterPro" id="IPR018062">
    <property type="entry name" value="HTH_AraC-typ_CS"/>
</dbReference>
<evidence type="ECO:0000256" key="3">
    <source>
        <dbReference type="ARBA" id="ARBA00023163"/>
    </source>
</evidence>
<dbReference type="PANTHER" id="PTHR43280:SF2">
    <property type="entry name" value="HTH-TYPE TRANSCRIPTIONAL REGULATOR EXSA"/>
    <property type="match status" value="1"/>
</dbReference>
<proteinExistence type="predicted"/>
<dbReference type="Gene3D" id="1.10.10.60">
    <property type="entry name" value="Homeodomain-like"/>
    <property type="match status" value="2"/>
</dbReference>
<keyword evidence="2" id="KW-0238">DNA-binding</keyword>
<dbReference type="Pfam" id="PF12833">
    <property type="entry name" value="HTH_18"/>
    <property type="match status" value="1"/>
</dbReference>
<evidence type="ECO:0000256" key="1">
    <source>
        <dbReference type="ARBA" id="ARBA00023015"/>
    </source>
</evidence>
<comment type="caution">
    <text evidence="5">The sequence shown here is derived from an EMBL/GenBank/DDBJ whole genome shotgun (WGS) entry which is preliminary data.</text>
</comment>
<name>A0A3R8LYD3_9FIRM</name>
<evidence type="ECO:0000313" key="5">
    <source>
        <dbReference type="EMBL" id="RRK31859.1"/>
    </source>
</evidence>
<accession>A0A3R8LYD3</accession>
<dbReference type="PANTHER" id="PTHR43280">
    <property type="entry name" value="ARAC-FAMILY TRANSCRIPTIONAL REGULATOR"/>
    <property type="match status" value="1"/>
</dbReference>
<protein>
    <submittedName>
        <fullName evidence="5">AraC family transcriptional regulator</fullName>
    </submittedName>
</protein>
<dbReference type="AlphaFoldDB" id="A0A3R8LYD3"/>
<dbReference type="GO" id="GO:0043565">
    <property type="term" value="F:sequence-specific DNA binding"/>
    <property type="evidence" value="ECO:0007669"/>
    <property type="project" value="InterPro"/>
</dbReference>
<dbReference type="SUPFAM" id="SSF46689">
    <property type="entry name" value="Homeodomain-like"/>
    <property type="match status" value="2"/>
</dbReference>
<dbReference type="InterPro" id="IPR018060">
    <property type="entry name" value="HTH_AraC"/>
</dbReference>
<dbReference type="EMBL" id="RHJS01000002">
    <property type="protein sequence ID" value="RRK31859.1"/>
    <property type="molecule type" value="Genomic_DNA"/>
</dbReference>
<keyword evidence="1" id="KW-0805">Transcription regulation</keyword>
<dbReference type="PROSITE" id="PS01124">
    <property type="entry name" value="HTH_ARAC_FAMILY_2"/>
    <property type="match status" value="1"/>
</dbReference>
<sequence length="414" mass="48069">MPQNKTYLGTISEPVWHMLRQLFKSLCDINILIYQKKSCSDLESIDLKFRTYFEDAEKQYQNLSNFADAVIPDQYYICHDPYLHHYILTRSSMYPDEVISIGPFLMSEPTEYYFNKILCSSKHINVTDLKYLKHFYMHLPVIKDELSLIEAINEIFSYAEIDASDFRIVRPEFRPDPDVKRHEPQKATSKSDVERWAARAKIENQILSALAKGDYANASRHSKYLIEQPSPQRVVNNLLDTKLMVYAMNALFRKTAESSGVHPYYCYEVNFRYIQEINAAATVTQLKVLSGKMVHKYCLLVQNKRHENCSPVVSSAINEIDLNLGSAISLDSIARKLNVNKNYLSRTFHKEIGQTLTNYINSERIRTSLNMLLTTNASITEIAANVGIYDVNYYTKLFKKIYGKTPTMYRKELW</sequence>
<dbReference type="RefSeq" id="WP_125127448.1">
    <property type="nucleotide sequence ID" value="NZ_RHJS01000002.1"/>
</dbReference>
<dbReference type="InterPro" id="IPR009057">
    <property type="entry name" value="Homeodomain-like_sf"/>
</dbReference>
<keyword evidence="3" id="KW-0804">Transcription</keyword>
<evidence type="ECO:0000256" key="2">
    <source>
        <dbReference type="ARBA" id="ARBA00023125"/>
    </source>
</evidence>
<dbReference type="SMART" id="SM00342">
    <property type="entry name" value="HTH_ARAC"/>
    <property type="match status" value="1"/>
</dbReference>
<organism evidence="5 6">
    <name type="scientific">Schaedlerella arabinosiphila</name>
    <dbReference type="NCBI Taxonomy" id="2044587"/>
    <lineage>
        <taxon>Bacteria</taxon>
        <taxon>Bacillati</taxon>
        <taxon>Bacillota</taxon>
        <taxon>Clostridia</taxon>
        <taxon>Lachnospirales</taxon>
        <taxon>Lachnospiraceae</taxon>
        <taxon>Schaedlerella</taxon>
    </lineage>
</organism>
<evidence type="ECO:0000313" key="6">
    <source>
        <dbReference type="Proteomes" id="UP000274920"/>
    </source>
</evidence>